<dbReference type="PROSITE" id="PS51379">
    <property type="entry name" value="4FE4S_FER_2"/>
    <property type="match status" value="2"/>
</dbReference>
<dbReference type="PANTHER" id="PTHR43122">
    <property type="entry name" value="FERREDOXIN SUBUNIT OF PYRUVATE:FLAVODOXIN OXIDOREDUCTASE-RELATED"/>
    <property type="match status" value="1"/>
</dbReference>
<dbReference type="InterPro" id="IPR017900">
    <property type="entry name" value="4Fe4S_Fe_S_CS"/>
</dbReference>
<proteinExistence type="predicted"/>
<dbReference type="Proteomes" id="UP001201020">
    <property type="component" value="Chromosome"/>
</dbReference>
<dbReference type="InterPro" id="IPR007160">
    <property type="entry name" value="DUF362"/>
</dbReference>
<gene>
    <name evidence="3" type="ORF">K9W45_00430</name>
</gene>
<feature type="domain" description="4Fe-4S ferredoxin-type" evidence="2">
    <location>
        <begin position="307"/>
        <end position="336"/>
    </location>
</feature>
<keyword evidence="1" id="KW-0472">Membrane</keyword>
<accession>A0A9Y1BLI6</accession>
<organism evidence="3">
    <name type="scientific">Candidatus Heimdallarchaeum aukensis</name>
    <dbReference type="NCBI Taxonomy" id="2876573"/>
    <lineage>
        <taxon>Archaea</taxon>
        <taxon>Promethearchaeati</taxon>
        <taxon>Candidatus Heimdallarchaeota</taxon>
        <taxon>Candidatus Heimdallarchaeia (ex Rinke et al. 2021) (nom. nud.)</taxon>
        <taxon>Candidatus Heimdallarchaeales</taxon>
        <taxon>Candidatus Heimdallarchaeaceae</taxon>
        <taxon>Candidatus Heimdallarchaeum</taxon>
    </lineage>
</organism>
<name>A0A9Y1BLI6_9ARCH</name>
<keyword evidence="1" id="KW-0812">Transmembrane</keyword>
<feature type="transmembrane region" description="Helical" evidence="1">
    <location>
        <begin position="373"/>
        <end position="394"/>
    </location>
</feature>
<dbReference type="GO" id="GO:0016491">
    <property type="term" value="F:oxidoreductase activity"/>
    <property type="evidence" value="ECO:0007669"/>
    <property type="project" value="UniProtKB-ARBA"/>
</dbReference>
<dbReference type="AlphaFoldDB" id="A0A9Y1BLI6"/>
<dbReference type="Pfam" id="PF04015">
    <property type="entry name" value="DUF362"/>
    <property type="match status" value="1"/>
</dbReference>
<reference evidence="3" key="1">
    <citation type="journal article" date="2022" name="Nat. Microbiol.">
        <title>Unique mobile elements and scalable gene flow at the prokaryote-eukaryote boundary revealed by circularized Asgard archaea genomes.</title>
        <authorList>
            <person name="Wu F."/>
            <person name="Speth D.R."/>
            <person name="Philosof A."/>
            <person name="Cremiere A."/>
            <person name="Narayanan A."/>
            <person name="Barco R.A."/>
            <person name="Connon S.A."/>
            <person name="Amend J.P."/>
            <person name="Antoshechkin I.A."/>
            <person name="Orphan V.J."/>
        </authorList>
    </citation>
    <scope>NUCLEOTIDE SEQUENCE</scope>
    <source>
        <strain evidence="3">PM71</strain>
    </source>
</reference>
<dbReference type="InterPro" id="IPR017896">
    <property type="entry name" value="4Fe4S_Fe-S-bd"/>
</dbReference>
<keyword evidence="1" id="KW-1133">Transmembrane helix</keyword>
<evidence type="ECO:0000256" key="1">
    <source>
        <dbReference type="SAM" id="Phobius"/>
    </source>
</evidence>
<dbReference type="SUPFAM" id="SSF54862">
    <property type="entry name" value="4Fe-4S ferredoxins"/>
    <property type="match status" value="1"/>
</dbReference>
<dbReference type="PANTHER" id="PTHR43122:SF1">
    <property type="entry name" value="IRON-SULFUR-BINDING PROTEIN"/>
    <property type="match status" value="1"/>
</dbReference>
<evidence type="ECO:0000313" key="3">
    <source>
        <dbReference type="EMBL" id="UJG40940.1"/>
    </source>
</evidence>
<dbReference type="Pfam" id="PF12838">
    <property type="entry name" value="Fer4_7"/>
    <property type="match status" value="1"/>
</dbReference>
<sequence>MGKAKVAIVRIENGDFFSAVQKAIELAGGLPEKIEKDILIKPNILTFKKTEEETSPIITNPEVVKSIIKIVKEKDYNKKIYVADSSGSGLDTSKVIEKTGFTKLEEEGVTVCQISLNGSTEIEPKNPLKLKRTTFSNLSLNSAIINVPKMKTHTLTRVTLAIKNLFGTIPGMEKSRIHAVGNTAKGFSKCLVDIYSVLKDNIVMNVMDASIAMEGHGPSHGSPVKMDLILASKDAVALDAVATSIMSEKPSRVFTTRIASENNLGVGNLNDIEIVGEKIENIRRKFKMPEKFISFLPIGIFFELAKKQPKYKGSGCIACLRCQKICPVQAIVVDKKEKRPYFDYKKCISCFSCNEICPEGVITITRRKYGKHILFGGLLSSLIIALIVILSILLT</sequence>
<evidence type="ECO:0000259" key="2">
    <source>
        <dbReference type="PROSITE" id="PS51379"/>
    </source>
</evidence>
<dbReference type="PROSITE" id="PS00198">
    <property type="entry name" value="4FE4S_FER_1"/>
    <property type="match status" value="1"/>
</dbReference>
<dbReference type="Gene3D" id="3.30.70.3270">
    <property type="match status" value="1"/>
</dbReference>
<feature type="domain" description="4Fe-4S ferredoxin-type" evidence="2">
    <location>
        <begin position="338"/>
        <end position="367"/>
    </location>
</feature>
<dbReference type="EMBL" id="CP084166">
    <property type="protein sequence ID" value="UJG40940.1"/>
    <property type="molecule type" value="Genomic_DNA"/>
</dbReference>
<protein>
    <submittedName>
        <fullName evidence="3">DUF362 domain-containing protein</fullName>
    </submittedName>
</protein>